<accession>A0A931AWK1</accession>
<name>A0A931AWK1_9FIRM</name>
<dbReference type="InterPro" id="IPR032820">
    <property type="entry name" value="ATPase_put"/>
</dbReference>
<dbReference type="Proteomes" id="UP000621436">
    <property type="component" value="Unassembled WGS sequence"/>
</dbReference>
<dbReference type="Pfam" id="PF09527">
    <property type="entry name" value="ATPase_gene1"/>
    <property type="match status" value="1"/>
</dbReference>
<reference evidence="2" key="1">
    <citation type="submission" date="2020-11" db="EMBL/GenBank/DDBJ databases">
        <title>Halonatronomonas betainensis gen. nov., sp. nov. a novel haloalkaliphilic representative of the family Halanaerobiacae capable of betaine degradation.</title>
        <authorList>
            <person name="Boltyanskaya Y."/>
            <person name="Kevbrin V."/>
            <person name="Detkova E."/>
            <person name="Grouzdev D.S."/>
            <person name="Koziaeva V."/>
            <person name="Zhilina T."/>
        </authorList>
    </citation>
    <scope>NUCLEOTIDE SEQUENCE</scope>
    <source>
        <strain evidence="2">Z-7014</strain>
    </source>
</reference>
<protein>
    <submittedName>
        <fullName evidence="2">AtpZ/AtpI family protein</fullName>
    </submittedName>
</protein>
<organism evidence="2 3">
    <name type="scientific">Halonatronomonas betaini</name>
    <dbReference type="NCBI Taxonomy" id="2778430"/>
    <lineage>
        <taxon>Bacteria</taxon>
        <taxon>Bacillati</taxon>
        <taxon>Bacillota</taxon>
        <taxon>Clostridia</taxon>
        <taxon>Halanaerobiales</taxon>
        <taxon>Halarsenatibacteraceae</taxon>
        <taxon>Halonatronomonas</taxon>
    </lineage>
</organism>
<feature type="transmembrane region" description="Helical" evidence="1">
    <location>
        <begin position="47"/>
        <end position="68"/>
    </location>
</feature>
<keyword evidence="3" id="KW-1185">Reference proteome</keyword>
<evidence type="ECO:0000313" key="2">
    <source>
        <dbReference type="EMBL" id="MBF8437401.1"/>
    </source>
</evidence>
<comment type="caution">
    <text evidence="2">The sequence shown here is derived from an EMBL/GenBank/DDBJ whole genome shotgun (WGS) entry which is preliminary data.</text>
</comment>
<gene>
    <name evidence="2" type="ORF">I0Q91_09940</name>
</gene>
<dbReference type="EMBL" id="JADPIE010000005">
    <property type="protein sequence ID" value="MBF8437401.1"/>
    <property type="molecule type" value="Genomic_DNA"/>
</dbReference>
<keyword evidence="1" id="KW-1133">Transmembrane helix</keyword>
<dbReference type="RefSeq" id="WP_270454377.1">
    <property type="nucleotide sequence ID" value="NZ_JADPIE010000005.1"/>
</dbReference>
<evidence type="ECO:0000313" key="3">
    <source>
        <dbReference type="Proteomes" id="UP000621436"/>
    </source>
</evidence>
<sequence>MMNKHDLGQIMKALGLLTYIGILMVVSIGIGYFLGAWIDGRLNTDPVFSIIGLVVGVGAGFYTVYQVIKGTLN</sequence>
<feature type="transmembrane region" description="Helical" evidence="1">
    <location>
        <begin position="12"/>
        <end position="35"/>
    </location>
</feature>
<keyword evidence="1" id="KW-0472">Membrane</keyword>
<keyword evidence="1" id="KW-0812">Transmembrane</keyword>
<proteinExistence type="predicted"/>
<dbReference type="AlphaFoldDB" id="A0A931AWK1"/>
<evidence type="ECO:0000256" key="1">
    <source>
        <dbReference type="SAM" id="Phobius"/>
    </source>
</evidence>